<sequence length="241" mass="28105">MTTTVLETKNREVLKYIFNVLDSNIADLESEISIKSKKKQELTQEFKVVSRFLESVKFEEAVDIDDEITRLDELKITLNRELRNIDGKVTSESQLYSALKEARQTILLKIKELEHKKIDSERNIERFSRLHNDYQNDINKIKSAKAAKELIGKESKNNTSCPICESVLCTEDISEHFEISDNVKLDNEINSITRRCRELLELIHKNRSDLTEHVKNLNDLYKEKKDAEKYIDEELSKSISP</sequence>
<feature type="non-terminal residue" evidence="2">
    <location>
        <position position="241"/>
    </location>
</feature>
<feature type="coiled-coil region" evidence="1">
    <location>
        <begin position="96"/>
        <end position="130"/>
    </location>
</feature>
<accession>A0ABR9ZE68</accession>
<evidence type="ECO:0008006" key="4">
    <source>
        <dbReference type="Google" id="ProtNLM"/>
    </source>
</evidence>
<keyword evidence="3" id="KW-1185">Reference proteome</keyword>
<evidence type="ECO:0000313" key="3">
    <source>
        <dbReference type="Proteomes" id="UP000726136"/>
    </source>
</evidence>
<evidence type="ECO:0000313" key="2">
    <source>
        <dbReference type="EMBL" id="MBF4376374.1"/>
    </source>
</evidence>
<feature type="coiled-coil region" evidence="1">
    <location>
        <begin position="182"/>
        <end position="237"/>
    </location>
</feature>
<dbReference type="Proteomes" id="UP000726136">
    <property type="component" value="Unassembled WGS sequence"/>
</dbReference>
<reference evidence="2 3" key="1">
    <citation type="journal article" date="2021" name="PeerJ">
        <title>Analysis of 44 Vibrio anguillarum genomes reveals high genetic diversity.</title>
        <authorList>
            <person name="Hansen M.J."/>
            <person name="Dalsgaard I."/>
        </authorList>
    </citation>
    <scope>NUCLEOTIDE SEQUENCE [LARGE SCALE GENOMIC DNA]</scope>
    <source>
        <strain evidence="2 3">040915-1/1B</strain>
    </source>
</reference>
<keyword evidence="1" id="KW-0175">Coiled coil</keyword>
<organism evidence="2 3">
    <name type="scientific">Vibrio anguillarum</name>
    <name type="common">Listonella anguillarum</name>
    <dbReference type="NCBI Taxonomy" id="55601"/>
    <lineage>
        <taxon>Bacteria</taxon>
        <taxon>Pseudomonadati</taxon>
        <taxon>Pseudomonadota</taxon>
        <taxon>Gammaproteobacteria</taxon>
        <taxon>Vibrionales</taxon>
        <taxon>Vibrionaceae</taxon>
        <taxon>Vibrio</taxon>
    </lineage>
</organism>
<proteinExistence type="predicted"/>
<comment type="caution">
    <text evidence="2">The sequence shown here is derived from an EMBL/GenBank/DDBJ whole genome shotgun (WGS) entry which is preliminary data.</text>
</comment>
<dbReference type="EMBL" id="RDPI01000753">
    <property type="protein sequence ID" value="MBF4376374.1"/>
    <property type="molecule type" value="Genomic_DNA"/>
</dbReference>
<name>A0ABR9ZE68_VIBAN</name>
<protein>
    <recommendedName>
        <fullName evidence="4">Exonuclease SbcC</fullName>
    </recommendedName>
</protein>
<gene>
    <name evidence="2" type="ORF">EAY46_25675</name>
</gene>
<evidence type="ECO:0000256" key="1">
    <source>
        <dbReference type="SAM" id="Coils"/>
    </source>
</evidence>